<evidence type="ECO:0000313" key="3">
    <source>
        <dbReference type="EMBL" id="MDY5139983.1"/>
    </source>
</evidence>
<evidence type="ECO:0000313" key="5">
    <source>
        <dbReference type="Proteomes" id="UP001284901"/>
    </source>
</evidence>
<dbReference type="EMBL" id="JAWNFV010000002">
    <property type="protein sequence ID" value="MDY5139983.1"/>
    <property type="molecule type" value="Genomic_DNA"/>
</dbReference>
<dbReference type="PANTHER" id="PTHR33969">
    <property type="entry name" value="SEGREGATION AND CONDENSATION PROTEIN A"/>
    <property type="match status" value="1"/>
</dbReference>
<evidence type="ECO:0000256" key="1">
    <source>
        <dbReference type="ARBA" id="ARBA00022829"/>
    </source>
</evidence>
<dbReference type="AlphaFoldDB" id="A0AAW9HAG5"/>
<dbReference type="Proteomes" id="UP001288320">
    <property type="component" value="Unassembled WGS sequence"/>
</dbReference>
<dbReference type="PANTHER" id="PTHR33969:SF2">
    <property type="entry name" value="SEGREGATION AND CONDENSATION PROTEIN A"/>
    <property type="match status" value="1"/>
</dbReference>
<dbReference type="EMBL" id="JAWNFY010000020">
    <property type="protein sequence ID" value="MDY5146805.1"/>
    <property type="molecule type" value="Genomic_DNA"/>
</dbReference>
<dbReference type="GeneID" id="92814200"/>
<dbReference type="InterPro" id="IPR003768">
    <property type="entry name" value="ScpA"/>
</dbReference>
<dbReference type="Proteomes" id="UP001284901">
    <property type="component" value="Unassembled WGS sequence"/>
</dbReference>
<dbReference type="GO" id="GO:0007059">
    <property type="term" value="P:chromosome segregation"/>
    <property type="evidence" value="ECO:0007669"/>
    <property type="project" value="UniProtKB-KW"/>
</dbReference>
<reference evidence="3 5" key="1">
    <citation type="submission" date="2023-10" db="EMBL/GenBank/DDBJ databases">
        <title>Whole Genome based description of the genera Actinobaculum and Actinotignum reveals a complex phylogenetic relationship within the species included in the genus Actinotignum.</title>
        <authorList>
            <person name="Jensen C.S."/>
            <person name="Dargis R."/>
            <person name="Kemp M."/>
            <person name="Christensen J.J."/>
        </authorList>
    </citation>
    <scope>NUCLEOTIDE SEQUENCE</scope>
    <source>
        <strain evidence="4 5">SLA_B089</strain>
        <strain evidence="3">SLA_B245</strain>
    </source>
</reference>
<evidence type="ECO:0000313" key="6">
    <source>
        <dbReference type="Proteomes" id="UP001288320"/>
    </source>
</evidence>
<dbReference type="RefSeq" id="WP_087070775.1">
    <property type="nucleotide sequence ID" value="NZ_CAUPFC010000008.1"/>
</dbReference>
<sequence length="277" mass="30469">MTTLFDASSDFDVDLDVYSGPFSVLLTMISKKNLDITEVALAEVTDEFIAWIRSRPEVDLSTTSEFLVVAATLLDMKLARLLPRHESEEEDWELLEQRDLLFAKLLQYRAFKEVARDFGARLEETGRRVGRDVPLEEMYAKALPEVRLPLGVMDLALLAARAFTRDTSEPVVQLEHLHSPVVPVASQVAYLEERFRAGESFTFTQLCADAGSVQVVVARFLAVLELLRRGAIAAEQDEPLGALVLRPTPLDDRGAAGAGDVAAEYGEVSATTAPGSD</sequence>
<evidence type="ECO:0000313" key="4">
    <source>
        <dbReference type="EMBL" id="MDY5146805.1"/>
    </source>
</evidence>
<dbReference type="Gene3D" id="6.10.250.2410">
    <property type="match status" value="1"/>
</dbReference>
<dbReference type="Pfam" id="PF02616">
    <property type="entry name" value="SMC_ScpA"/>
    <property type="match status" value="1"/>
</dbReference>
<name>A0AAW9HAG5_9ACTO</name>
<evidence type="ECO:0000256" key="2">
    <source>
        <dbReference type="ARBA" id="ARBA00044777"/>
    </source>
</evidence>
<keyword evidence="1" id="KW-0159">Chromosome partition</keyword>
<accession>A0AAW9HAG5</accession>
<protein>
    <recommendedName>
        <fullName evidence="2">Segregation and condensation protein A</fullName>
    </recommendedName>
</protein>
<gene>
    <name evidence="3" type="ORF">R6G74_01450</name>
    <name evidence="4" type="ORF">R6P33_07235</name>
</gene>
<organism evidence="3 6">
    <name type="scientific">Actinotignum timonense</name>
    <dbReference type="NCBI Taxonomy" id="1870995"/>
    <lineage>
        <taxon>Bacteria</taxon>
        <taxon>Bacillati</taxon>
        <taxon>Actinomycetota</taxon>
        <taxon>Actinomycetes</taxon>
        <taxon>Actinomycetales</taxon>
        <taxon>Actinomycetaceae</taxon>
        <taxon>Actinotignum</taxon>
    </lineage>
</organism>
<proteinExistence type="predicted"/>
<comment type="caution">
    <text evidence="3">The sequence shown here is derived from an EMBL/GenBank/DDBJ whole genome shotgun (WGS) entry which is preliminary data.</text>
</comment>
<keyword evidence="5" id="KW-1185">Reference proteome</keyword>